<dbReference type="eggNOG" id="COG1846">
    <property type="taxonomic scope" value="Bacteria"/>
</dbReference>
<keyword evidence="3" id="KW-0804">Transcription</keyword>
<dbReference type="PANTHER" id="PTHR42756">
    <property type="entry name" value="TRANSCRIPTIONAL REGULATOR, MARR"/>
    <property type="match status" value="1"/>
</dbReference>
<dbReference type="InterPro" id="IPR036388">
    <property type="entry name" value="WH-like_DNA-bd_sf"/>
</dbReference>
<dbReference type="GO" id="GO:0003700">
    <property type="term" value="F:DNA-binding transcription factor activity"/>
    <property type="evidence" value="ECO:0007669"/>
    <property type="project" value="InterPro"/>
</dbReference>
<reference evidence="5 6" key="1">
    <citation type="journal article" date="2010" name="Stand. Genomic Sci.">
        <title>Complete genome sequence of Aminobacterium colombiense type strain (ALA-1).</title>
        <authorList>
            <person name="Chertkov O."/>
            <person name="Sikorski J."/>
            <person name="Brambilla E."/>
            <person name="Lapidus A."/>
            <person name="Copeland A."/>
            <person name="Glavina Del Rio T."/>
            <person name="Nolan M."/>
            <person name="Lucas S."/>
            <person name="Tice H."/>
            <person name="Cheng J.F."/>
            <person name="Han C."/>
            <person name="Detter J.C."/>
            <person name="Bruce D."/>
            <person name="Tapia R."/>
            <person name="Goodwin L."/>
            <person name="Pitluck S."/>
            <person name="Liolios K."/>
            <person name="Ivanova N."/>
            <person name="Mavromatis K."/>
            <person name="Ovchinnikova G."/>
            <person name="Pati A."/>
            <person name="Chen A."/>
            <person name="Palaniappan K."/>
            <person name="Land M."/>
            <person name="Hauser L."/>
            <person name="Chang Y.J."/>
            <person name="Jeffries C.D."/>
            <person name="Spring S."/>
            <person name="Rohde M."/>
            <person name="Goker M."/>
            <person name="Bristow J."/>
            <person name="Eisen J.A."/>
            <person name="Markowitz V."/>
            <person name="Hugenholtz P."/>
            <person name="Kyrpides N.C."/>
            <person name="Klenk H.P."/>
        </authorList>
    </citation>
    <scope>NUCLEOTIDE SEQUENCE [LARGE SCALE GENOMIC DNA]</scope>
    <source>
        <strain evidence="6">DSM 12261 / ALA-1</strain>
    </source>
</reference>
<accession>D5EH98</accession>
<dbReference type="Pfam" id="PF12802">
    <property type="entry name" value="MarR_2"/>
    <property type="match status" value="1"/>
</dbReference>
<dbReference type="PROSITE" id="PS50995">
    <property type="entry name" value="HTH_MARR_2"/>
    <property type="match status" value="1"/>
</dbReference>
<keyword evidence="2" id="KW-0238">DNA-binding</keyword>
<dbReference type="InterPro" id="IPR011991">
    <property type="entry name" value="ArsR-like_HTH"/>
</dbReference>
<dbReference type="InterPro" id="IPR000835">
    <property type="entry name" value="HTH_MarR-typ"/>
</dbReference>
<dbReference type="SMART" id="SM00347">
    <property type="entry name" value="HTH_MARR"/>
    <property type="match status" value="1"/>
</dbReference>
<evidence type="ECO:0000259" key="4">
    <source>
        <dbReference type="PROSITE" id="PS50995"/>
    </source>
</evidence>
<dbReference type="PRINTS" id="PR00598">
    <property type="entry name" value="HTHMARR"/>
</dbReference>
<dbReference type="PANTHER" id="PTHR42756:SF1">
    <property type="entry name" value="TRANSCRIPTIONAL REPRESSOR OF EMRAB OPERON"/>
    <property type="match status" value="1"/>
</dbReference>
<dbReference type="RefSeq" id="WP_013049192.1">
    <property type="nucleotide sequence ID" value="NC_014011.1"/>
</dbReference>
<organism evidence="5 6">
    <name type="scientific">Aminobacterium colombiense (strain DSM 12261 / ALA-1)</name>
    <dbReference type="NCBI Taxonomy" id="572547"/>
    <lineage>
        <taxon>Bacteria</taxon>
        <taxon>Thermotogati</taxon>
        <taxon>Synergistota</taxon>
        <taxon>Synergistia</taxon>
        <taxon>Synergistales</taxon>
        <taxon>Aminobacteriaceae</taxon>
        <taxon>Aminobacterium</taxon>
    </lineage>
</organism>
<proteinExistence type="predicted"/>
<dbReference type="PROSITE" id="PS01117">
    <property type="entry name" value="HTH_MARR_1"/>
    <property type="match status" value="1"/>
</dbReference>
<name>D5EH98_AMICL</name>
<dbReference type="GO" id="GO:0003677">
    <property type="term" value="F:DNA binding"/>
    <property type="evidence" value="ECO:0007669"/>
    <property type="project" value="UniProtKB-KW"/>
</dbReference>
<dbReference type="KEGG" id="aco:Amico_1817"/>
<dbReference type="Gene3D" id="1.10.10.10">
    <property type="entry name" value="Winged helix-like DNA-binding domain superfamily/Winged helix DNA-binding domain"/>
    <property type="match status" value="1"/>
</dbReference>
<dbReference type="Proteomes" id="UP000002366">
    <property type="component" value="Chromosome"/>
</dbReference>
<dbReference type="HOGENOM" id="CLU_083287_18_0_0"/>
<dbReference type="AlphaFoldDB" id="D5EH98"/>
<dbReference type="SUPFAM" id="SSF46785">
    <property type="entry name" value="Winged helix' DNA-binding domain"/>
    <property type="match status" value="1"/>
</dbReference>
<evidence type="ECO:0000256" key="2">
    <source>
        <dbReference type="ARBA" id="ARBA00023125"/>
    </source>
</evidence>
<evidence type="ECO:0000256" key="1">
    <source>
        <dbReference type="ARBA" id="ARBA00023015"/>
    </source>
</evidence>
<dbReference type="OrthoDB" id="5419426at2"/>
<keyword evidence="6" id="KW-1185">Reference proteome</keyword>
<evidence type="ECO:0000256" key="3">
    <source>
        <dbReference type="ARBA" id="ARBA00023163"/>
    </source>
</evidence>
<dbReference type="CDD" id="cd00090">
    <property type="entry name" value="HTH_ARSR"/>
    <property type="match status" value="1"/>
</dbReference>
<evidence type="ECO:0000313" key="6">
    <source>
        <dbReference type="Proteomes" id="UP000002366"/>
    </source>
</evidence>
<sequence>MTQQPHIGRWISCLYRQMQCLFDRAFQPLGLGCGNYSFLLMLRRCDGQTQEELSNELGFDKGTTARSLKKLERLGYIQRKRSKIDGRANLVFLTLQGKNVIPFVEQILEDLMSKILEGMSKEEKEMTYSLINKMALNALYLKQVEGDRTP</sequence>
<keyword evidence="1" id="KW-0805">Transcription regulation</keyword>
<dbReference type="EMBL" id="CP001997">
    <property type="protein sequence ID" value="ADE57930.1"/>
    <property type="molecule type" value="Genomic_DNA"/>
</dbReference>
<dbReference type="STRING" id="572547.Amico_1817"/>
<dbReference type="InterPro" id="IPR036390">
    <property type="entry name" value="WH_DNA-bd_sf"/>
</dbReference>
<protein>
    <submittedName>
        <fullName evidence="5">Transcriptional regulator, MarR family</fullName>
    </submittedName>
</protein>
<gene>
    <name evidence="5" type="ordered locus">Amico_1817</name>
</gene>
<dbReference type="InterPro" id="IPR023187">
    <property type="entry name" value="Tscrpt_reg_MarR-type_CS"/>
</dbReference>
<evidence type="ECO:0000313" key="5">
    <source>
        <dbReference type="EMBL" id="ADE57930.1"/>
    </source>
</evidence>
<feature type="domain" description="HTH marR-type" evidence="4">
    <location>
        <begin position="4"/>
        <end position="136"/>
    </location>
</feature>